<dbReference type="GO" id="GO:0008171">
    <property type="term" value="F:O-methyltransferase activity"/>
    <property type="evidence" value="ECO:0007669"/>
    <property type="project" value="InterPro"/>
</dbReference>
<keyword evidence="6 10" id="KW-0812">Transmembrane</keyword>
<accession>A0A0W0FUX1</accession>
<feature type="region of interest" description="Disordered" evidence="9">
    <location>
        <begin position="683"/>
        <end position="707"/>
    </location>
</feature>
<feature type="domain" description="O-methyltransferase C-terminal" evidence="11">
    <location>
        <begin position="1029"/>
        <end position="1180"/>
    </location>
</feature>
<dbReference type="PANTHER" id="PTHR46154">
    <property type="match status" value="1"/>
</dbReference>
<comment type="similarity">
    <text evidence="2">Belongs to the sodium:solute symporter (SSF) (TC 2.A.21) family.</text>
</comment>
<dbReference type="InterPro" id="IPR031155">
    <property type="entry name" value="DUR"/>
</dbReference>
<dbReference type="EMBL" id="LATX01001611">
    <property type="protein sequence ID" value="KTB40082.1"/>
    <property type="molecule type" value="Genomic_DNA"/>
</dbReference>
<evidence type="ECO:0000256" key="10">
    <source>
        <dbReference type="SAM" id="Phobius"/>
    </source>
</evidence>
<evidence type="ECO:0000256" key="2">
    <source>
        <dbReference type="ARBA" id="ARBA00006434"/>
    </source>
</evidence>
<proteinExistence type="inferred from homology"/>
<feature type="transmembrane region" description="Helical" evidence="10">
    <location>
        <begin position="166"/>
        <end position="185"/>
    </location>
</feature>
<feature type="transmembrane region" description="Helical" evidence="10">
    <location>
        <begin position="607"/>
        <end position="631"/>
    </location>
</feature>
<dbReference type="Proteomes" id="UP000054988">
    <property type="component" value="Unassembled WGS sequence"/>
</dbReference>
<dbReference type="GO" id="GO:0015204">
    <property type="term" value="F:urea transmembrane transporter activity"/>
    <property type="evidence" value="ECO:0007669"/>
    <property type="project" value="InterPro"/>
</dbReference>
<feature type="region of interest" description="Disordered" evidence="9">
    <location>
        <begin position="985"/>
        <end position="1009"/>
    </location>
</feature>
<feature type="transmembrane region" description="Helical" evidence="10">
    <location>
        <begin position="92"/>
        <end position="111"/>
    </location>
</feature>
<evidence type="ECO:0000313" key="12">
    <source>
        <dbReference type="EMBL" id="KTB40082.1"/>
    </source>
</evidence>
<feature type="compositionally biased region" description="Basic and acidic residues" evidence="9">
    <location>
        <begin position="539"/>
        <end position="550"/>
    </location>
</feature>
<evidence type="ECO:0000256" key="4">
    <source>
        <dbReference type="ARBA" id="ARBA00022679"/>
    </source>
</evidence>
<evidence type="ECO:0000256" key="7">
    <source>
        <dbReference type="ARBA" id="ARBA00022989"/>
    </source>
</evidence>
<feature type="transmembrane region" description="Helical" evidence="10">
    <location>
        <begin position="453"/>
        <end position="473"/>
    </location>
</feature>
<dbReference type="InterPro" id="IPR038377">
    <property type="entry name" value="Na/Glc_symporter_sf"/>
</dbReference>
<sequence>MSNASQVLPQGAGYGVVVGIGLFFSAFMLGLTAIQARYTAFSPKNSEEFSSASRSVKPGLIASGIVSAWTWAATLLQSSAVAYKYGISGPWWYGAGATIQVLLFAMLAAKLKLNAPYAHTWLEIVGTRWGKVAHLVFMFFGMSTNIIVSSMLILGGSATVTDLTGMSTIAACFLIPLGVAIYVVVGGMRSTLLCDYTHTAVLFAIIFVFVFTVYATSPKIGSPHKMHELLTAAAAAAPVEGNAHGSYITMRSKNGLIFGVINIIGNFATVFQDQAYWQRAIASRPATTVKAYLLGGLSWFAIPFTLATTLGLAAVALRGDPDMKPLSPADVSAGLPAPAAAAALLGQSGAAAMLILLFLAVTSATSAELIAVSSMLTYDIYKKYINPNATEGQILRMGHWMVALYAVVMALAGLIFFYIGVSMGWLYTFMGVILGSAVAPIALCITWKKANKWGCIAGAVLGFGAGIIAWIVTTSTLSDGVINVTTSGGDYEMLAGNLASIGVGAIIATVTSLIWPDNYDFASTRAMNRPTPVTGDLHANSDDDEKKAKETSSVSEKSAEEDELDPVALNNAFKFAAYSSIGLLLIFIILIPLPLFFAQTVYGEHGLAAWVVIGIIWCFMSTFAVVIYPLWESREALQEITRGIIKDMFSWGSGKQLHAIIGDALEEMEQVYAEASASGEILNSSTPGSPRAADVSSSSSPCTKESPGASLFKSGCYASPPPSPSISTYSQTSPLSTPSTPPSTPIDFPSLDSPWDPNSQSEMLTTHPDVVFAINKIIGACGQISATVQQPFLYLSDAVMSYHLPACMRLFEASHTPEILQKAGPDGLHVAKISEENGVEESKLAHILRLLSTHHYVREVSPDVFANNRISSIMSTGKPVEDLKKFPEAKYRNTNGVAAYVGMCTDELQKSAAYLTEAYLLSPYSHKNTKDPTRAPFNYAFGCEGIGFFGWLEGEGIDGNRVNGADRPGHLPGLKVNLDKIIGGHGHQRTGSNQRNPTGKVSATPPMDPLANPNRFRLERFGIAMTGTESWEIPGNVLQGFDWQSLPKGSVIVDVGGGIGSTSMLLAHAFSRPGDEDALGLKFVVQDREVVVAMGEKAWQAKCSEYLEQGIAEFQVHDFFTPQPIKDAAVFILRVVLHDWPADYARMILLRLREAATNDTKLLIADFVLPMACMDNFGTSSLSATEAGDSTEGLEGIEGAITRLAPTPLLANLGKASANVYWMDMTMQVTFNGQERTLREIVSLAHSAGWKVTKIVKGLGSHFGHITAIPDNIPVQRRVRAGSGSAFFDAAQASRTGGGTNADILNIPAEIYERSHSRCGTPTFGSRMALPSFEEARSRFGKALRGTGKRLLPLSGQKPGVPKPTPNVQITASTRKAKPSPLSIPPGTPSPAPSRPALSPKQPSQSQMAIKRQTSHAQLSQAFQSQSQLGSTSPTPSFSRIPPPSPLSPRRPTLPLSRRSSFANMSSVATGGTPNPPSMIPIRQGYEPSSASPSPIPPLSSSLSPLSPPSPIAVRQITRRKSHAQLSPGMPRKRSESIITPSALLCGRTGGNLNSLMRTLELSEPNDSKLHARRALDFSERGMVFSEIPYKEEEEEETTIPDGSLLAAAAQIGRGLCRRDPS</sequence>
<feature type="transmembrane region" description="Helical" evidence="10">
    <location>
        <begin position="425"/>
        <end position="446"/>
    </location>
</feature>
<keyword evidence="7 10" id="KW-1133">Transmembrane helix</keyword>
<name>A0A0W0FUX1_MONRR</name>
<dbReference type="Gene3D" id="1.20.1730.10">
    <property type="entry name" value="Sodium/glucose cotransporter"/>
    <property type="match status" value="1"/>
</dbReference>
<dbReference type="SUPFAM" id="SSF53335">
    <property type="entry name" value="S-adenosyl-L-methionine-dependent methyltransferases"/>
    <property type="match status" value="1"/>
</dbReference>
<dbReference type="eggNOG" id="ENOG502S7DY">
    <property type="taxonomic scope" value="Eukaryota"/>
</dbReference>
<evidence type="ECO:0000313" key="13">
    <source>
        <dbReference type="Proteomes" id="UP000054988"/>
    </source>
</evidence>
<dbReference type="Pfam" id="PF00891">
    <property type="entry name" value="Methyltransf_2"/>
    <property type="match status" value="1"/>
</dbReference>
<feature type="transmembrane region" description="Helical" evidence="10">
    <location>
        <begin position="292"/>
        <end position="317"/>
    </location>
</feature>
<dbReference type="PANTHER" id="PTHR46154:SF2">
    <property type="entry name" value="SOLUTE SYMPORTER FAMILY TRANSPORTER (AFU_ORTHOLOGUE AFUA_6G03200)"/>
    <property type="match status" value="1"/>
</dbReference>
<feature type="region of interest" description="Disordered" evidence="9">
    <location>
        <begin position="723"/>
        <end position="762"/>
    </location>
</feature>
<dbReference type="InterPro" id="IPR016461">
    <property type="entry name" value="COMT-like"/>
</dbReference>
<feature type="transmembrane region" description="Helical" evidence="10">
    <location>
        <begin position="12"/>
        <end position="34"/>
    </location>
</feature>
<feature type="compositionally biased region" description="Polar residues" evidence="9">
    <location>
        <begin position="1462"/>
        <end position="1473"/>
    </location>
</feature>
<dbReference type="InterPro" id="IPR001077">
    <property type="entry name" value="COMT_C"/>
</dbReference>
<dbReference type="InterPro" id="IPR036388">
    <property type="entry name" value="WH-like_DNA-bd_sf"/>
</dbReference>
<dbReference type="InterPro" id="IPR029063">
    <property type="entry name" value="SAM-dependent_MTases_sf"/>
</dbReference>
<dbReference type="Gene3D" id="3.40.50.150">
    <property type="entry name" value="Vaccinia Virus protein VP39"/>
    <property type="match status" value="1"/>
</dbReference>
<keyword evidence="8 10" id="KW-0472">Membrane</keyword>
<dbReference type="GO" id="GO:0032259">
    <property type="term" value="P:methylation"/>
    <property type="evidence" value="ECO:0007669"/>
    <property type="project" value="UniProtKB-KW"/>
</dbReference>
<dbReference type="GO" id="GO:0005886">
    <property type="term" value="C:plasma membrane"/>
    <property type="evidence" value="ECO:0007669"/>
    <property type="project" value="TreeGrafter"/>
</dbReference>
<feature type="transmembrane region" description="Helical" evidence="10">
    <location>
        <begin position="354"/>
        <end position="378"/>
    </location>
</feature>
<dbReference type="Pfam" id="PF00474">
    <property type="entry name" value="SSF"/>
    <property type="match status" value="1"/>
</dbReference>
<evidence type="ECO:0000256" key="9">
    <source>
        <dbReference type="SAM" id="MobiDB-lite"/>
    </source>
</evidence>
<dbReference type="SUPFAM" id="SSF46785">
    <property type="entry name" value="Winged helix' DNA-binding domain"/>
    <property type="match status" value="1"/>
</dbReference>
<keyword evidence="5" id="KW-0949">S-adenosyl-L-methionine</keyword>
<comment type="caution">
    <text evidence="12">The sequence shown here is derived from an EMBL/GenBank/DDBJ whole genome shotgun (WGS) entry which is preliminary data.</text>
</comment>
<evidence type="ECO:0000256" key="1">
    <source>
        <dbReference type="ARBA" id="ARBA00004141"/>
    </source>
</evidence>
<dbReference type="NCBIfam" id="TIGR00813">
    <property type="entry name" value="sss"/>
    <property type="match status" value="1"/>
</dbReference>
<evidence type="ECO:0000256" key="8">
    <source>
        <dbReference type="ARBA" id="ARBA00023136"/>
    </source>
</evidence>
<dbReference type="PROSITE" id="PS50283">
    <property type="entry name" value="NA_SOLUT_SYMP_3"/>
    <property type="match status" value="1"/>
</dbReference>
<gene>
    <name evidence="12" type="ORF">WG66_7364</name>
</gene>
<dbReference type="InterPro" id="IPR001734">
    <property type="entry name" value="Na/solute_symporter"/>
</dbReference>
<feature type="compositionally biased region" description="Low complexity" evidence="9">
    <location>
        <begin position="1415"/>
        <end position="1440"/>
    </location>
</feature>
<organism evidence="12 13">
    <name type="scientific">Moniliophthora roreri</name>
    <name type="common">Frosty pod rot fungus</name>
    <name type="synonym">Monilia roreri</name>
    <dbReference type="NCBI Taxonomy" id="221103"/>
    <lineage>
        <taxon>Eukaryota</taxon>
        <taxon>Fungi</taxon>
        <taxon>Dikarya</taxon>
        <taxon>Basidiomycota</taxon>
        <taxon>Agaricomycotina</taxon>
        <taxon>Agaricomycetes</taxon>
        <taxon>Agaricomycetidae</taxon>
        <taxon>Agaricales</taxon>
        <taxon>Marasmiineae</taxon>
        <taxon>Marasmiaceae</taxon>
        <taxon>Moniliophthora</taxon>
    </lineage>
</organism>
<feature type="transmembrane region" description="Helical" evidence="10">
    <location>
        <begin position="132"/>
        <end position="154"/>
    </location>
</feature>
<keyword evidence="3" id="KW-0489">Methyltransferase</keyword>
<evidence type="ECO:0000259" key="11">
    <source>
        <dbReference type="Pfam" id="PF00891"/>
    </source>
</evidence>
<comment type="subcellular location">
    <subcellularLocation>
        <location evidence="1">Membrane</location>
        <topology evidence="1">Multi-pass membrane protein</topology>
    </subcellularLocation>
</comment>
<reference evidence="12 13" key="1">
    <citation type="submission" date="2015-12" db="EMBL/GenBank/DDBJ databases">
        <title>Draft genome sequence of Moniliophthora roreri, the causal agent of frosty pod rot of cacao.</title>
        <authorList>
            <person name="Aime M.C."/>
            <person name="Diaz-Valderrama J.R."/>
            <person name="Kijpornyongpan T."/>
            <person name="Phillips-Mora W."/>
        </authorList>
    </citation>
    <scope>NUCLEOTIDE SEQUENCE [LARGE SCALE GENOMIC DNA]</scope>
    <source>
        <strain evidence="12 13">MCA 2952</strain>
    </source>
</reference>
<feature type="compositionally biased region" description="Pro residues" evidence="9">
    <location>
        <begin position="1382"/>
        <end position="1394"/>
    </location>
</feature>
<feature type="compositionally biased region" description="Low complexity" evidence="9">
    <location>
        <begin position="1450"/>
        <end position="1461"/>
    </location>
</feature>
<evidence type="ECO:0000256" key="5">
    <source>
        <dbReference type="ARBA" id="ARBA00022691"/>
    </source>
</evidence>
<evidence type="ECO:0000256" key="3">
    <source>
        <dbReference type="ARBA" id="ARBA00022603"/>
    </source>
</evidence>
<dbReference type="CDD" id="cd11476">
    <property type="entry name" value="SLC5sbd_DUR3"/>
    <property type="match status" value="1"/>
</dbReference>
<dbReference type="InterPro" id="IPR036390">
    <property type="entry name" value="WH_DNA-bd_sf"/>
</dbReference>
<feature type="compositionally biased region" description="Low complexity" evidence="9">
    <location>
        <begin position="1488"/>
        <end position="1505"/>
    </location>
</feature>
<feature type="transmembrane region" description="Helical" evidence="10">
    <location>
        <begin position="575"/>
        <end position="595"/>
    </location>
</feature>
<feature type="transmembrane region" description="Helical" evidence="10">
    <location>
        <begin position="399"/>
        <end position="419"/>
    </location>
</feature>
<keyword evidence="4" id="KW-0808">Transferase</keyword>
<dbReference type="PROSITE" id="PS51683">
    <property type="entry name" value="SAM_OMT_II"/>
    <property type="match status" value="1"/>
</dbReference>
<evidence type="ECO:0000256" key="6">
    <source>
        <dbReference type="ARBA" id="ARBA00022692"/>
    </source>
</evidence>
<feature type="region of interest" description="Disordered" evidence="9">
    <location>
        <begin position="530"/>
        <end position="560"/>
    </location>
</feature>
<feature type="transmembrane region" description="Helical" evidence="10">
    <location>
        <begin position="255"/>
        <end position="271"/>
    </location>
</feature>
<feature type="compositionally biased region" description="Low complexity" evidence="9">
    <location>
        <begin position="725"/>
        <end position="738"/>
    </location>
</feature>
<feature type="region of interest" description="Disordered" evidence="9">
    <location>
        <begin position="1345"/>
        <end position="1511"/>
    </location>
</feature>
<feature type="compositionally biased region" description="Polar residues" evidence="9">
    <location>
        <begin position="989"/>
        <end position="1001"/>
    </location>
</feature>
<protein>
    <submittedName>
        <fullName evidence="12">Putative urea transporter</fullName>
    </submittedName>
</protein>
<feature type="transmembrane region" description="Helical" evidence="10">
    <location>
        <begin position="197"/>
        <end position="216"/>
    </location>
</feature>
<dbReference type="Gene3D" id="1.10.10.10">
    <property type="entry name" value="Winged helix-like DNA-binding domain superfamily/Winged helix DNA-binding domain"/>
    <property type="match status" value="1"/>
</dbReference>